<dbReference type="InParanoid" id="A0A6P8Y9F1"/>
<dbReference type="Proteomes" id="UP000515158">
    <property type="component" value="Unplaced"/>
</dbReference>
<keyword evidence="3" id="KW-1185">Reference proteome</keyword>
<accession>A0A6P8Y9F1</accession>
<feature type="compositionally biased region" description="Acidic residues" evidence="1">
    <location>
        <begin position="247"/>
        <end position="268"/>
    </location>
</feature>
<feature type="region of interest" description="Disordered" evidence="1">
    <location>
        <begin position="242"/>
        <end position="268"/>
    </location>
</feature>
<dbReference type="GeneID" id="117640393"/>
<organism evidence="4">
    <name type="scientific">Thrips palmi</name>
    <name type="common">Melon thrips</name>
    <dbReference type="NCBI Taxonomy" id="161013"/>
    <lineage>
        <taxon>Eukaryota</taxon>
        <taxon>Metazoa</taxon>
        <taxon>Ecdysozoa</taxon>
        <taxon>Arthropoda</taxon>
        <taxon>Hexapoda</taxon>
        <taxon>Insecta</taxon>
        <taxon>Pterygota</taxon>
        <taxon>Neoptera</taxon>
        <taxon>Paraneoptera</taxon>
        <taxon>Thysanoptera</taxon>
        <taxon>Terebrantia</taxon>
        <taxon>Thripoidea</taxon>
        <taxon>Thripidae</taxon>
        <taxon>Thrips</taxon>
    </lineage>
</organism>
<evidence type="ECO:0000259" key="2">
    <source>
        <dbReference type="Pfam" id="PF14214"/>
    </source>
</evidence>
<dbReference type="OrthoDB" id="416437at2759"/>
<evidence type="ECO:0000313" key="4">
    <source>
        <dbReference type="RefSeq" id="XP_034232761.1"/>
    </source>
</evidence>
<dbReference type="Pfam" id="PF14214">
    <property type="entry name" value="Helitron_like_N"/>
    <property type="match status" value="1"/>
</dbReference>
<proteinExistence type="predicted"/>
<gene>
    <name evidence="4" type="primary">LOC117640393</name>
</gene>
<dbReference type="RefSeq" id="XP_034232761.1">
    <property type="nucleotide sequence ID" value="XM_034376870.1"/>
</dbReference>
<dbReference type="AlphaFoldDB" id="A0A6P8Y9F1"/>
<dbReference type="InterPro" id="IPR025476">
    <property type="entry name" value="Helitron_helicase-like"/>
</dbReference>
<sequence>MIDQIGLPTLFLTLSAADFHWPDLFRLFLACEGLSAEERVLLEELTEEHRRNFIANRPFVPSMFFMKRAELFLIKILKMMYPVTDIWFRYEWQFRGSPHVHCLIWLRGAPDMMRVKDMTPEELAAAVEYFSKTCIEAWRANMDAKPVTSHDGCVNYLAKYTAKPENKSKTMQELFEDALSGLQEEDSAKKAIQRRCIQSVSERDYSSQEILHLATSQKLFRSSRAFVKIVFTDRNWVPVGHSAQDTDVADDVEADNPDSPNEDADYDQDGELVLEEELPRGSLLDKYPKRPANLENITLWEFAREFQFNRQTRRWYRRRKVAVVCVFPRLRLTGNEIRDEGFYRQQVLLHVPWRDEDAVLGEHANWHEVYAQHDIVPRGG</sequence>
<name>A0A6P8Y9F1_THRPL</name>
<protein>
    <submittedName>
        <fullName evidence="4">Uncharacterized protein LOC117640393</fullName>
    </submittedName>
</protein>
<evidence type="ECO:0000313" key="3">
    <source>
        <dbReference type="Proteomes" id="UP000515158"/>
    </source>
</evidence>
<dbReference type="KEGG" id="tpal:117640393"/>
<reference evidence="4" key="1">
    <citation type="submission" date="2025-08" db="UniProtKB">
        <authorList>
            <consortium name="RefSeq"/>
        </authorList>
    </citation>
    <scope>IDENTIFICATION</scope>
    <source>
        <tissue evidence="4">Total insect</tissue>
    </source>
</reference>
<feature type="domain" description="Helitron helicase-like" evidence="2">
    <location>
        <begin position="1"/>
        <end position="104"/>
    </location>
</feature>
<evidence type="ECO:0000256" key="1">
    <source>
        <dbReference type="SAM" id="MobiDB-lite"/>
    </source>
</evidence>